<accession>A0ACC3TD56</accession>
<keyword evidence="2" id="KW-1185">Reference proteome</keyword>
<reference evidence="2" key="1">
    <citation type="journal article" date="2024" name="Front. Bioeng. Biotechnol.">
        <title>Genome-scale model development and genomic sequencing of the oleaginous clade Lipomyces.</title>
        <authorList>
            <person name="Czajka J.J."/>
            <person name="Han Y."/>
            <person name="Kim J."/>
            <person name="Mondo S.J."/>
            <person name="Hofstad B.A."/>
            <person name="Robles A."/>
            <person name="Haridas S."/>
            <person name="Riley R."/>
            <person name="LaButti K."/>
            <person name="Pangilinan J."/>
            <person name="Andreopoulos W."/>
            <person name="Lipzen A."/>
            <person name="Yan J."/>
            <person name="Wang M."/>
            <person name="Ng V."/>
            <person name="Grigoriev I.V."/>
            <person name="Spatafora J.W."/>
            <person name="Magnuson J.K."/>
            <person name="Baker S.E."/>
            <person name="Pomraning K.R."/>
        </authorList>
    </citation>
    <scope>NUCLEOTIDE SEQUENCE [LARGE SCALE GENOMIC DNA]</scope>
    <source>
        <strain evidence="2">CBS 10300</strain>
    </source>
</reference>
<sequence length="206" mass="23201">MARVQSLSAAGANGPQKKFLLKVYEPPLLSSKYLLVRLQAVTRKRARIATQGEDFFGEKTAEGLLGLIRQLQREDPLCLRLIKEIERHNSRKSYALDQDGLLKYKNRKSSCPTAKGADAGTPLFILFISQAVGALKRLRSYFNAKFYWLQLTNDAREYVLTCPTCQNVAIPRHKPYGKLESLPIPRAPRPIAKSGPDRATEPNSRF</sequence>
<dbReference type="EMBL" id="MU970290">
    <property type="protein sequence ID" value="KAK9318837.1"/>
    <property type="molecule type" value="Genomic_DNA"/>
</dbReference>
<evidence type="ECO:0000313" key="1">
    <source>
        <dbReference type="EMBL" id="KAK9318837.1"/>
    </source>
</evidence>
<proteinExistence type="predicted"/>
<comment type="caution">
    <text evidence="1">The sequence shown here is derived from an EMBL/GenBank/DDBJ whole genome shotgun (WGS) entry which is preliminary data.</text>
</comment>
<dbReference type="Proteomes" id="UP001489719">
    <property type="component" value="Unassembled WGS sequence"/>
</dbReference>
<gene>
    <name evidence="1" type="ORF">V1517DRAFT_311244</name>
</gene>
<name>A0ACC3TD56_9ASCO</name>
<evidence type="ECO:0000313" key="2">
    <source>
        <dbReference type="Proteomes" id="UP001489719"/>
    </source>
</evidence>
<protein>
    <submittedName>
        <fullName evidence="1">Uncharacterized protein</fullName>
    </submittedName>
</protein>
<organism evidence="1 2">
    <name type="scientific">Lipomyces orientalis</name>
    <dbReference type="NCBI Taxonomy" id="1233043"/>
    <lineage>
        <taxon>Eukaryota</taxon>
        <taxon>Fungi</taxon>
        <taxon>Dikarya</taxon>
        <taxon>Ascomycota</taxon>
        <taxon>Saccharomycotina</taxon>
        <taxon>Lipomycetes</taxon>
        <taxon>Lipomycetales</taxon>
        <taxon>Lipomycetaceae</taxon>
        <taxon>Lipomyces</taxon>
    </lineage>
</organism>